<protein>
    <submittedName>
        <fullName evidence="2">Uncharacterized protein</fullName>
    </submittedName>
</protein>
<sequence length="140" mass="14347">MPRLRARLDAAVGNQRSSRPARRDSRAAVATSPPSPAAPAPSRGRPDEGGISPRRRGRGGDPSLLGVTNGRRPDAGPHGGEPRPARWQGPRRDGAAAEWVVGVGVTGPPRGGTVGRRIGSAGMERGRFGSAGVRAAGGRL</sequence>
<feature type="compositionally biased region" description="Basic and acidic residues" evidence="1">
    <location>
        <begin position="71"/>
        <end position="95"/>
    </location>
</feature>
<accession>A0A6J4VRS5</accession>
<dbReference type="EMBL" id="CADCWL010000256">
    <property type="protein sequence ID" value="CAA9586035.1"/>
    <property type="molecule type" value="Genomic_DNA"/>
</dbReference>
<reference evidence="2" key="1">
    <citation type="submission" date="2020-02" db="EMBL/GenBank/DDBJ databases">
        <authorList>
            <person name="Meier V. D."/>
        </authorList>
    </citation>
    <scope>NUCLEOTIDE SEQUENCE</scope>
    <source>
        <strain evidence="2">AVDCRST_MAG19</strain>
    </source>
</reference>
<proteinExistence type="predicted"/>
<gene>
    <name evidence="2" type="ORF">AVDCRST_MAG19-4667</name>
</gene>
<feature type="compositionally biased region" description="Low complexity" evidence="1">
    <location>
        <begin position="96"/>
        <end position="108"/>
    </location>
</feature>
<dbReference type="AlphaFoldDB" id="A0A6J4VRS5"/>
<organism evidence="2">
    <name type="scientific">uncultured Thermomicrobiales bacterium</name>
    <dbReference type="NCBI Taxonomy" id="1645740"/>
    <lineage>
        <taxon>Bacteria</taxon>
        <taxon>Pseudomonadati</taxon>
        <taxon>Thermomicrobiota</taxon>
        <taxon>Thermomicrobia</taxon>
        <taxon>Thermomicrobiales</taxon>
        <taxon>environmental samples</taxon>
    </lineage>
</organism>
<evidence type="ECO:0000313" key="2">
    <source>
        <dbReference type="EMBL" id="CAA9586035.1"/>
    </source>
</evidence>
<feature type="region of interest" description="Disordered" evidence="1">
    <location>
        <begin position="1"/>
        <end position="124"/>
    </location>
</feature>
<evidence type="ECO:0000256" key="1">
    <source>
        <dbReference type="SAM" id="MobiDB-lite"/>
    </source>
</evidence>
<name>A0A6J4VRS5_9BACT</name>